<evidence type="ECO:0000313" key="1">
    <source>
        <dbReference type="EMBL" id="KAK2145399.1"/>
    </source>
</evidence>
<accession>A0AAD9J309</accession>
<comment type="caution">
    <text evidence="1">The sequence shown here is derived from an EMBL/GenBank/DDBJ whole genome shotgun (WGS) entry which is preliminary data.</text>
</comment>
<organism evidence="1 2">
    <name type="scientific">Paralvinella palmiformis</name>
    <dbReference type="NCBI Taxonomy" id="53620"/>
    <lineage>
        <taxon>Eukaryota</taxon>
        <taxon>Metazoa</taxon>
        <taxon>Spiralia</taxon>
        <taxon>Lophotrochozoa</taxon>
        <taxon>Annelida</taxon>
        <taxon>Polychaeta</taxon>
        <taxon>Sedentaria</taxon>
        <taxon>Canalipalpata</taxon>
        <taxon>Terebellida</taxon>
        <taxon>Terebelliformia</taxon>
        <taxon>Alvinellidae</taxon>
        <taxon>Paralvinella</taxon>
    </lineage>
</organism>
<sequence length="82" mass="9100">MSNPDDQRAGSTLLTVSAISDVTQFRIEADEVVGGRDGLNTNETELKNAEPPSNLYVRRMAYWDVDSSIECEINNNSGQYTE</sequence>
<dbReference type="AlphaFoldDB" id="A0AAD9J309"/>
<dbReference type="Proteomes" id="UP001208570">
    <property type="component" value="Unassembled WGS sequence"/>
</dbReference>
<evidence type="ECO:0000313" key="2">
    <source>
        <dbReference type="Proteomes" id="UP001208570"/>
    </source>
</evidence>
<proteinExistence type="predicted"/>
<protein>
    <submittedName>
        <fullName evidence="1">Uncharacterized protein</fullName>
    </submittedName>
</protein>
<name>A0AAD9J309_9ANNE</name>
<keyword evidence="2" id="KW-1185">Reference proteome</keyword>
<dbReference type="EMBL" id="JAODUP010000684">
    <property type="protein sequence ID" value="KAK2145399.1"/>
    <property type="molecule type" value="Genomic_DNA"/>
</dbReference>
<gene>
    <name evidence="1" type="ORF">LSH36_685g02040</name>
</gene>
<reference evidence="1" key="1">
    <citation type="journal article" date="2023" name="Mol. Biol. Evol.">
        <title>Third-Generation Sequencing Reveals the Adaptive Role of the Epigenome in Three Deep-Sea Polychaetes.</title>
        <authorList>
            <person name="Perez M."/>
            <person name="Aroh O."/>
            <person name="Sun Y."/>
            <person name="Lan Y."/>
            <person name="Juniper S.K."/>
            <person name="Young C.R."/>
            <person name="Angers B."/>
            <person name="Qian P.Y."/>
        </authorList>
    </citation>
    <scope>NUCLEOTIDE SEQUENCE</scope>
    <source>
        <strain evidence="1">P08H-3</strain>
    </source>
</reference>